<accession>A0A8T2U079</accession>
<comment type="caution">
    <text evidence="2">The sequence shown here is derived from an EMBL/GenBank/DDBJ whole genome shotgun (WGS) entry which is preliminary data.</text>
</comment>
<organism evidence="2 3">
    <name type="scientific">Ceratopteris richardii</name>
    <name type="common">Triangle waterfern</name>
    <dbReference type="NCBI Taxonomy" id="49495"/>
    <lineage>
        <taxon>Eukaryota</taxon>
        <taxon>Viridiplantae</taxon>
        <taxon>Streptophyta</taxon>
        <taxon>Embryophyta</taxon>
        <taxon>Tracheophyta</taxon>
        <taxon>Polypodiopsida</taxon>
        <taxon>Polypodiidae</taxon>
        <taxon>Polypodiales</taxon>
        <taxon>Pteridineae</taxon>
        <taxon>Pteridaceae</taxon>
        <taxon>Parkerioideae</taxon>
        <taxon>Ceratopteris</taxon>
    </lineage>
</organism>
<keyword evidence="1" id="KW-0472">Membrane</keyword>
<proteinExistence type="predicted"/>
<dbReference type="AlphaFoldDB" id="A0A8T2U079"/>
<sequence length="104" mass="12270">MPLQFVNSVLIHSCTITLRMLDLPHDYVVVAKENRSSMSFGIASLLNLCGEALLIHPLTPRMVFAIYRRHIMHWIQLLDHLYFSIIWFVQKKRKALITKRKHML</sequence>
<feature type="transmembrane region" description="Helical" evidence="1">
    <location>
        <begin position="71"/>
        <end position="89"/>
    </location>
</feature>
<evidence type="ECO:0000256" key="1">
    <source>
        <dbReference type="SAM" id="Phobius"/>
    </source>
</evidence>
<gene>
    <name evidence="2" type="ORF">KP509_09G052300</name>
</gene>
<keyword evidence="1" id="KW-0812">Transmembrane</keyword>
<dbReference type="EMBL" id="CM035414">
    <property type="protein sequence ID" value="KAH7429491.1"/>
    <property type="molecule type" value="Genomic_DNA"/>
</dbReference>
<evidence type="ECO:0000313" key="3">
    <source>
        <dbReference type="Proteomes" id="UP000825935"/>
    </source>
</evidence>
<dbReference type="Proteomes" id="UP000825935">
    <property type="component" value="Chromosome 9"/>
</dbReference>
<name>A0A8T2U079_CERRI</name>
<evidence type="ECO:0000313" key="2">
    <source>
        <dbReference type="EMBL" id="KAH7429491.1"/>
    </source>
</evidence>
<reference evidence="2" key="1">
    <citation type="submission" date="2021-08" db="EMBL/GenBank/DDBJ databases">
        <title>WGS assembly of Ceratopteris richardii.</title>
        <authorList>
            <person name="Marchant D.B."/>
            <person name="Chen G."/>
            <person name="Jenkins J."/>
            <person name="Shu S."/>
            <person name="Leebens-Mack J."/>
            <person name="Grimwood J."/>
            <person name="Schmutz J."/>
            <person name="Soltis P."/>
            <person name="Soltis D."/>
            <person name="Chen Z.-H."/>
        </authorList>
    </citation>
    <scope>NUCLEOTIDE SEQUENCE</scope>
    <source>
        <strain evidence="2">Whitten #5841</strain>
        <tissue evidence="2">Leaf</tissue>
    </source>
</reference>
<keyword evidence="3" id="KW-1185">Reference proteome</keyword>
<protein>
    <submittedName>
        <fullName evidence="2">Uncharacterized protein</fullName>
    </submittedName>
</protein>
<keyword evidence="1" id="KW-1133">Transmembrane helix</keyword>